<feature type="domain" description="Ig-like" evidence="14">
    <location>
        <begin position="5189"/>
        <end position="5278"/>
    </location>
</feature>
<dbReference type="Gene3D" id="2.60.40.10">
    <property type="entry name" value="Immunoglobulins"/>
    <property type="match status" value="23"/>
</dbReference>
<dbReference type="InterPro" id="IPR003961">
    <property type="entry name" value="FN3_dom"/>
</dbReference>
<dbReference type="KEGG" id="bany:112050866"/>
<feature type="compositionally biased region" description="Basic and acidic residues" evidence="9">
    <location>
        <begin position="2205"/>
        <end position="2219"/>
    </location>
</feature>
<dbReference type="InterPro" id="IPR013783">
    <property type="entry name" value="Ig-like_fold"/>
</dbReference>
<evidence type="ECO:0000256" key="7">
    <source>
        <dbReference type="ARBA" id="ARBA00023319"/>
    </source>
</evidence>
<dbReference type="Gene3D" id="3.30.200.20">
    <property type="entry name" value="Phosphorylase Kinase, domain 1"/>
    <property type="match status" value="2"/>
</dbReference>
<feature type="compositionally biased region" description="Low complexity" evidence="9">
    <location>
        <begin position="2463"/>
        <end position="2474"/>
    </location>
</feature>
<evidence type="ECO:0000259" key="15">
    <source>
        <dbReference type="PROSITE" id="PS50853"/>
    </source>
</evidence>
<feature type="domain" description="DH" evidence="12">
    <location>
        <begin position="1658"/>
        <end position="1836"/>
    </location>
</feature>
<dbReference type="Pfam" id="PF00621">
    <property type="entry name" value="RhoGEF"/>
    <property type="match status" value="1"/>
</dbReference>
<feature type="compositionally biased region" description="Polar residues" evidence="9">
    <location>
        <begin position="2350"/>
        <end position="2362"/>
    </location>
</feature>
<dbReference type="SUPFAM" id="SSF50044">
    <property type="entry name" value="SH3-domain"/>
    <property type="match status" value="1"/>
</dbReference>
<dbReference type="PROSITE" id="PS50853">
    <property type="entry name" value="FN3"/>
    <property type="match status" value="2"/>
</dbReference>
<feature type="compositionally biased region" description="Polar residues" evidence="9">
    <location>
        <begin position="2137"/>
        <end position="2150"/>
    </location>
</feature>
<evidence type="ECO:0000256" key="1">
    <source>
        <dbReference type="ARBA" id="ARBA00004496"/>
    </source>
</evidence>
<protein>
    <submittedName>
        <fullName evidence="17">Obscurin isoform X1</fullName>
    </submittedName>
</protein>
<evidence type="ECO:0000259" key="13">
    <source>
        <dbReference type="PROSITE" id="PS50011"/>
    </source>
</evidence>
<dbReference type="SMART" id="SM00408">
    <property type="entry name" value="IGc2"/>
    <property type="match status" value="19"/>
</dbReference>
<dbReference type="RefSeq" id="XP_023945001.2">
    <property type="nucleotide sequence ID" value="XM_024089233.2"/>
</dbReference>
<feature type="domain" description="Ig-like" evidence="14">
    <location>
        <begin position="4499"/>
        <end position="4588"/>
    </location>
</feature>
<dbReference type="InterPro" id="IPR036116">
    <property type="entry name" value="FN3_sf"/>
</dbReference>
<feature type="compositionally biased region" description="Basic and acidic residues" evidence="9">
    <location>
        <begin position="3681"/>
        <end position="3708"/>
    </location>
</feature>
<dbReference type="SMART" id="SM00325">
    <property type="entry name" value="RhoGEF"/>
    <property type="match status" value="1"/>
</dbReference>
<feature type="domain" description="Ig-like" evidence="14">
    <location>
        <begin position="3288"/>
        <end position="3378"/>
    </location>
</feature>
<feature type="region of interest" description="Disordered" evidence="9">
    <location>
        <begin position="2341"/>
        <end position="2477"/>
    </location>
</feature>
<feature type="domain" description="Ig-like" evidence="14">
    <location>
        <begin position="2703"/>
        <end position="2794"/>
    </location>
</feature>
<dbReference type="Gene3D" id="2.30.30.40">
    <property type="entry name" value="SH3 Domains"/>
    <property type="match status" value="1"/>
</dbReference>
<feature type="domain" description="Fibronectin type-III" evidence="15">
    <location>
        <begin position="6225"/>
        <end position="6319"/>
    </location>
</feature>
<dbReference type="InterPro" id="IPR003599">
    <property type="entry name" value="Ig_sub"/>
</dbReference>
<dbReference type="CDD" id="cd00063">
    <property type="entry name" value="FN3"/>
    <property type="match status" value="2"/>
</dbReference>
<feature type="region of interest" description="Disordered" evidence="9">
    <location>
        <begin position="3624"/>
        <end position="3988"/>
    </location>
</feature>
<feature type="domain" description="Ig-like" evidence="14">
    <location>
        <begin position="6129"/>
        <end position="6213"/>
    </location>
</feature>
<dbReference type="InterPro" id="IPR035899">
    <property type="entry name" value="DBL_dom_sf"/>
</dbReference>
<dbReference type="SUPFAM" id="SSF56112">
    <property type="entry name" value="Protein kinase-like (PK-like)"/>
    <property type="match status" value="2"/>
</dbReference>
<keyword evidence="6" id="KW-1015">Disulfide bond</keyword>
<feature type="domain" description="Ig-like" evidence="14">
    <location>
        <begin position="3383"/>
        <end position="3474"/>
    </location>
</feature>
<dbReference type="GO" id="GO:0005085">
    <property type="term" value="F:guanyl-nucleotide exchange factor activity"/>
    <property type="evidence" value="ECO:0007669"/>
    <property type="project" value="InterPro"/>
</dbReference>
<evidence type="ECO:0000313" key="17">
    <source>
        <dbReference type="RefSeq" id="XP_023945001.2"/>
    </source>
</evidence>
<dbReference type="InterPro" id="IPR007110">
    <property type="entry name" value="Ig-like_dom"/>
</dbReference>
<dbReference type="SMART" id="SM00060">
    <property type="entry name" value="FN3"/>
    <property type="match status" value="3"/>
</dbReference>
<feature type="domain" description="PH" evidence="11">
    <location>
        <begin position="1848"/>
        <end position="1951"/>
    </location>
</feature>
<dbReference type="SUPFAM" id="SSF50729">
    <property type="entry name" value="PH domain-like"/>
    <property type="match status" value="1"/>
</dbReference>
<reference evidence="16" key="1">
    <citation type="submission" date="2025-05" db="UniProtKB">
        <authorList>
            <consortium name="RefSeq"/>
        </authorList>
    </citation>
    <scope>NUCLEOTIDE SEQUENCE [LARGE SCALE GENOMIC DNA]</scope>
</reference>
<evidence type="ECO:0000256" key="9">
    <source>
        <dbReference type="SAM" id="MobiDB-lite"/>
    </source>
</evidence>
<dbReference type="GO" id="GO:0031430">
    <property type="term" value="C:M band"/>
    <property type="evidence" value="ECO:0007669"/>
    <property type="project" value="UniProtKB-ARBA"/>
</dbReference>
<evidence type="ECO:0000256" key="3">
    <source>
        <dbReference type="ARBA" id="ARBA00022443"/>
    </source>
</evidence>
<evidence type="ECO:0000259" key="14">
    <source>
        <dbReference type="PROSITE" id="PS50835"/>
    </source>
</evidence>
<dbReference type="Pfam" id="PF00041">
    <property type="entry name" value="fn3"/>
    <property type="match status" value="1"/>
</dbReference>
<dbReference type="Proteomes" id="UP001652582">
    <property type="component" value="Chromosome 1"/>
</dbReference>
<dbReference type="Pfam" id="PF22697">
    <property type="entry name" value="SOS1_NGEF_PH"/>
    <property type="match status" value="1"/>
</dbReference>
<dbReference type="PANTHER" id="PTHR47633:SF3">
    <property type="entry name" value="STRIATED MUSCLE PREFERENTIALLY EXPRESSED PROTEIN KINASE"/>
    <property type="match status" value="1"/>
</dbReference>
<proteinExistence type="inferred from homology"/>
<dbReference type="GO" id="GO:0060298">
    <property type="term" value="P:positive regulation of sarcomere organization"/>
    <property type="evidence" value="ECO:0007669"/>
    <property type="project" value="UniProtKB-ARBA"/>
</dbReference>
<dbReference type="Pfam" id="PF00069">
    <property type="entry name" value="Pkinase"/>
    <property type="match status" value="2"/>
</dbReference>
<feature type="domain" description="Ig-like" evidence="14">
    <location>
        <begin position="4991"/>
        <end position="5079"/>
    </location>
</feature>
<keyword evidence="3 8" id="KW-0728">SH3 domain</keyword>
<feature type="region of interest" description="Disordered" evidence="9">
    <location>
        <begin position="1504"/>
        <end position="1528"/>
    </location>
</feature>
<dbReference type="SUPFAM" id="SSF48065">
    <property type="entry name" value="DBL homology domain (DH-domain)"/>
    <property type="match status" value="1"/>
</dbReference>
<evidence type="ECO:0000259" key="11">
    <source>
        <dbReference type="PROSITE" id="PS50003"/>
    </source>
</evidence>
<dbReference type="SMART" id="SM00409">
    <property type="entry name" value="IG"/>
    <property type="match status" value="20"/>
</dbReference>
<name>A0A6J1NP83_BICAN</name>
<dbReference type="Gene3D" id="1.10.510.10">
    <property type="entry name" value="Transferase(Phosphotransferase) domain 1"/>
    <property type="match status" value="2"/>
</dbReference>
<feature type="domain" description="Ig-like" evidence="14">
    <location>
        <begin position="4887"/>
        <end position="4977"/>
    </location>
</feature>
<feature type="compositionally biased region" description="Basic and acidic residues" evidence="9">
    <location>
        <begin position="3763"/>
        <end position="3791"/>
    </location>
</feature>
<dbReference type="PROSITE" id="PS50011">
    <property type="entry name" value="PROTEIN_KINASE_DOM"/>
    <property type="match status" value="2"/>
</dbReference>
<feature type="compositionally biased region" description="Basic and acidic residues" evidence="9">
    <location>
        <begin position="3803"/>
        <end position="3812"/>
    </location>
</feature>
<dbReference type="PROSITE" id="PS50002">
    <property type="entry name" value="SH3"/>
    <property type="match status" value="1"/>
</dbReference>
<keyword evidence="4" id="KW-0963">Cytoplasm</keyword>
<keyword evidence="5" id="KW-0677">Repeat</keyword>
<dbReference type="PROSITE" id="PS50835">
    <property type="entry name" value="IG_LIKE"/>
    <property type="match status" value="16"/>
</dbReference>
<dbReference type="GO" id="GO:0004672">
    <property type="term" value="F:protein kinase activity"/>
    <property type="evidence" value="ECO:0007669"/>
    <property type="project" value="InterPro"/>
</dbReference>
<dbReference type="GO" id="GO:0045214">
    <property type="term" value="P:sarcomere organization"/>
    <property type="evidence" value="ECO:0007669"/>
    <property type="project" value="UniProtKB-ARBA"/>
</dbReference>
<dbReference type="PROSITE" id="PS50010">
    <property type="entry name" value="DH_2"/>
    <property type="match status" value="1"/>
</dbReference>
<accession>A0A6J1NP83</accession>
<feature type="region of interest" description="Disordered" evidence="9">
    <location>
        <begin position="3574"/>
        <end position="3610"/>
    </location>
</feature>
<feature type="domain" description="SH3" evidence="10">
    <location>
        <begin position="1532"/>
        <end position="1648"/>
    </location>
</feature>
<dbReference type="GO" id="GO:0005576">
    <property type="term" value="C:extracellular region"/>
    <property type="evidence" value="ECO:0007669"/>
    <property type="project" value="UniProtKB-SubCell"/>
</dbReference>
<dbReference type="InterPro" id="IPR011993">
    <property type="entry name" value="PH-like_dom_sf"/>
</dbReference>
<feature type="compositionally biased region" description="Basic and acidic residues" evidence="9">
    <location>
        <begin position="3636"/>
        <end position="3667"/>
    </location>
</feature>
<evidence type="ECO:0000256" key="6">
    <source>
        <dbReference type="ARBA" id="ARBA00023157"/>
    </source>
</evidence>
<feature type="compositionally biased region" description="Basic and acidic residues" evidence="9">
    <location>
        <begin position="3583"/>
        <end position="3602"/>
    </location>
</feature>
<dbReference type="PANTHER" id="PTHR47633">
    <property type="entry name" value="IMMUNOGLOBULIN"/>
    <property type="match status" value="1"/>
</dbReference>
<feature type="compositionally biased region" description="Basic and acidic residues" evidence="9">
    <location>
        <begin position="3476"/>
        <end position="3489"/>
    </location>
</feature>
<evidence type="ECO:0000259" key="10">
    <source>
        <dbReference type="PROSITE" id="PS50002"/>
    </source>
</evidence>
<feature type="domain" description="Ig-like" evidence="14">
    <location>
        <begin position="4691"/>
        <end position="4784"/>
    </location>
</feature>
<evidence type="ECO:0000259" key="12">
    <source>
        <dbReference type="PROSITE" id="PS50010"/>
    </source>
</evidence>
<dbReference type="InterPro" id="IPR000719">
    <property type="entry name" value="Prot_kinase_dom"/>
</dbReference>
<dbReference type="Gene3D" id="2.30.29.30">
    <property type="entry name" value="Pleckstrin-homology domain (PH domain)/Phosphotyrosine-binding domain (PTB)"/>
    <property type="match status" value="1"/>
</dbReference>
<dbReference type="GO" id="GO:0040017">
    <property type="term" value="P:positive regulation of locomotion"/>
    <property type="evidence" value="ECO:0007669"/>
    <property type="project" value="UniProtKB-ARBA"/>
</dbReference>
<gene>
    <name evidence="17" type="primary">LOC112050866</name>
</gene>
<dbReference type="GO" id="GO:0045989">
    <property type="term" value="P:positive regulation of striated muscle contraction"/>
    <property type="evidence" value="ECO:0007669"/>
    <property type="project" value="UniProtKB-ARBA"/>
</dbReference>
<feature type="compositionally biased region" description="Basic and acidic residues" evidence="9">
    <location>
        <begin position="3497"/>
        <end position="3538"/>
    </location>
</feature>
<keyword evidence="16" id="KW-1185">Reference proteome</keyword>
<dbReference type="OrthoDB" id="2570713at2759"/>
<feature type="domain" description="Ig-like" evidence="14">
    <location>
        <begin position="3194"/>
        <end position="3283"/>
    </location>
</feature>
<dbReference type="InterPro" id="IPR001452">
    <property type="entry name" value="SH3_domain"/>
</dbReference>
<dbReference type="InterPro" id="IPR000219">
    <property type="entry name" value="DH_dom"/>
</dbReference>
<feature type="domain" description="Ig-like" evidence="14">
    <location>
        <begin position="4298"/>
        <end position="4389"/>
    </location>
</feature>
<feature type="region of interest" description="Disordered" evidence="9">
    <location>
        <begin position="4095"/>
        <end position="4117"/>
    </location>
</feature>
<feature type="compositionally biased region" description="Basic and acidic residues" evidence="9">
    <location>
        <begin position="2426"/>
        <end position="2438"/>
    </location>
</feature>
<evidence type="ECO:0000313" key="16">
    <source>
        <dbReference type="Proteomes" id="UP001652582"/>
    </source>
</evidence>
<evidence type="ECO:0000256" key="5">
    <source>
        <dbReference type="ARBA" id="ARBA00022737"/>
    </source>
</evidence>
<dbReference type="InterPro" id="IPR036179">
    <property type="entry name" value="Ig-like_dom_sf"/>
</dbReference>
<feature type="compositionally biased region" description="Basic and acidic residues" evidence="9">
    <location>
        <begin position="3722"/>
        <end position="3749"/>
    </location>
</feature>
<organism evidence="16 17">
    <name type="scientific">Bicyclus anynana</name>
    <name type="common">Squinting bush brown butterfly</name>
    <dbReference type="NCBI Taxonomy" id="110368"/>
    <lineage>
        <taxon>Eukaryota</taxon>
        <taxon>Metazoa</taxon>
        <taxon>Ecdysozoa</taxon>
        <taxon>Arthropoda</taxon>
        <taxon>Hexapoda</taxon>
        <taxon>Insecta</taxon>
        <taxon>Pterygota</taxon>
        <taxon>Neoptera</taxon>
        <taxon>Endopterygota</taxon>
        <taxon>Lepidoptera</taxon>
        <taxon>Glossata</taxon>
        <taxon>Ditrysia</taxon>
        <taxon>Papilionoidea</taxon>
        <taxon>Nymphalidae</taxon>
        <taxon>Satyrinae</taxon>
        <taxon>Satyrini</taxon>
        <taxon>Mycalesina</taxon>
        <taxon>Bicyclus</taxon>
    </lineage>
</organism>
<dbReference type="GO" id="GO:0005524">
    <property type="term" value="F:ATP binding"/>
    <property type="evidence" value="ECO:0007669"/>
    <property type="project" value="UniProtKB-KW"/>
</dbReference>
<dbReference type="InterPro" id="IPR003598">
    <property type="entry name" value="Ig_sub2"/>
</dbReference>
<dbReference type="SUPFAM" id="SSF49265">
    <property type="entry name" value="Fibronectin type III"/>
    <property type="match status" value="1"/>
</dbReference>
<feature type="compositionally biased region" description="Low complexity" evidence="9">
    <location>
        <begin position="1514"/>
        <end position="1528"/>
    </location>
</feature>
<dbReference type="InterPro" id="IPR055251">
    <property type="entry name" value="SOS1_NGEF_PH"/>
</dbReference>
<dbReference type="SUPFAM" id="SSF48726">
    <property type="entry name" value="Immunoglobulin"/>
    <property type="match status" value="21"/>
</dbReference>
<feature type="compositionally biased region" description="Low complexity" evidence="9">
    <location>
        <begin position="3466"/>
        <end position="3475"/>
    </location>
</feature>
<reference evidence="17" key="2">
    <citation type="submission" date="2025-08" db="UniProtKB">
        <authorList>
            <consortium name="RefSeq"/>
        </authorList>
    </citation>
    <scope>IDENTIFICATION</scope>
</reference>
<keyword evidence="7" id="KW-0393">Immunoglobulin domain</keyword>
<feature type="compositionally biased region" description="Basic and acidic residues" evidence="9">
    <location>
        <begin position="3848"/>
        <end position="3863"/>
    </location>
</feature>
<dbReference type="GO" id="GO:0007525">
    <property type="term" value="P:somatic muscle development"/>
    <property type="evidence" value="ECO:0007669"/>
    <property type="project" value="UniProtKB-ARBA"/>
</dbReference>
<feature type="region of interest" description="Disordered" evidence="9">
    <location>
        <begin position="2120"/>
        <end position="2312"/>
    </location>
</feature>
<dbReference type="InterPro" id="IPR036028">
    <property type="entry name" value="SH3-like_dom_sf"/>
</dbReference>
<feature type="compositionally biased region" description="Low complexity" evidence="9">
    <location>
        <begin position="2220"/>
        <end position="2230"/>
    </location>
</feature>
<feature type="compositionally biased region" description="Low complexity" evidence="9">
    <location>
        <begin position="2388"/>
        <end position="2425"/>
    </location>
</feature>
<feature type="compositionally biased region" description="Polar residues" evidence="9">
    <location>
        <begin position="2157"/>
        <end position="2190"/>
    </location>
</feature>
<evidence type="ECO:0000256" key="8">
    <source>
        <dbReference type="PROSITE-ProRule" id="PRU00192"/>
    </source>
</evidence>
<dbReference type="CDD" id="cd00160">
    <property type="entry name" value="RhoGEF"/>
    <property type="match status" value="1"/>
</dbReference>
<feature type="compositionally biased region" description="Basic and acidic residues" evidence="9">
    <location>
        <begin position="2126"/>
        <end position="2136"/>
    </location>
</feature>
<feature type="compositionally biased region" description="Basic and acidic residues" evidence="9">
    <location>
        <begin position="3918"/>
        <end position="3966"/>
    </location>
</feature>
<dbReference type="InterPro" id="IPR011009">
    <property type="entry name" value="Kinase-like_dom_sf"/>
</dbReference>
<feature type="domain" description="Protein kinase" evidence="13">
    <location>
        <begin position="5660"/>
        <end position="5915"/>
    </location>
</feature>
<feature type="domain" description="Ig-like" evidence="14">
    <location>
        <begin position="2841"/>
        <end position="2991"/>
    </location>
</feature>
<feature type="compositionally biased region" description="Basic and acidic residues" evidence="9">
    <location>
        <begin position="3890"/>
        <end position="3901"/>
    </location>
</feature>
<evidence type="ECO:0000256" key="4">
    <source>
        <dbReference type="ARBA" id="ARBA00022490"/>
    </source>
</evidence>
<sequence length="6695" mass="752293">MSFCRITGRSRGLPKPNYFPLLAPISPADAKRCCRITGKSYGLPSHHYIPVLLITRSGKTKCKITNVSGELGPHHYSPEINYGNRKHDMLADYRYIFPVLDGSTDAQRGLMEMLLTKQVTDDKRYVYTVQEKKCSLVFSSRMEAAVRDGDVRDVMLAKDSDTLLIKTKQGRSVSMDFKDFTEEVEVYEGEGPSAEVLKQRELEELEDRKKKRKRTAGLSSMKKIFENKEKLAEVQEIEEERMKQDRVAKKAKLEETKHEKHDIKSFSCSNFDLHHMRSKSSITMCSGDWRDQMHPLLETWDWDLFEKEANNEILIPKVTKIPSPINITPYHCDTEILEVERCISDVSIPLDNVPCVNPLKLIKSRPSESVLNAVAELSEERLIDTSNIIDKLLTCDKVDMLPELNDLTEVVKNIKKGKREKVAKISGLTLDINKAKKFIPGQHINTPQGLVFVPGQTVETPTGPTFVPGLSVNTPAGPGLIPGHIINNENTNEPFFLAGQVLLTENGDEFVCGQTIKNKDETYRFTEGQTVLSEEGLKFVPGKVINDGSEDVFVPGQTIMTPDGVKFIPGQTVTENGNIVFTPGQNAKINNEWQFVPGQVVHQDDELQFVPGATLATPNGLKFIPGQTVNSNGETIFVPGISKIGSSGLEFIPGTTIDTIDGPKFIEGQVVNTDCGEKFVPGKTIVKANGHVEFSVAKTIEDISFSESTPVGLPIDIKTCSLSEESLYVFGHMVQSSKGIEFYPGPRAPTLDGKVVPGRLVKNEANQSRFVPGMMVEGIFVPGQIVFTENGEQFVPGQVVDTTDGPKFVPGQVVNTKSGPKFVPGQTIHTIDGPRFVPGQIIETKAGPTFIPGQVISTEDEGSRFVPGQVVDTEEGPRFVPGRVIETDDQGVTFVPGQIVQTPEGLKFVAPDLIEGEEGLEFSVQSFIVTPEELKLLKVKTNPNDTSSTKGELTIDRKMLRQLSEAGMSIGRQVPTDLPAINVILNHTKNAEALKAFVTDFGLKDDVANQLMEVIKSIIEMSSHLKSEIHVNHKNNGIITENKRGRTSKKRLEVFNCDDFNEDKQHHAHQEKVKNSIAAAVLAALVTAEQFEEINNNNGKEKYQHILKSIDTILGKTIDVDFIAAMYKILQTEENKEILCEEILENTTNSKVELIKIAINSALDKGSYTEEQIIDKFSDFLSSENQVLGPAFKNISKNDTNLLHHVLSRISESISFIKTDHEAAETLQKAIVSAVQETSSKTLETIFEDSDKETLKEIIIQSVGLAKVLGLSDVARSLLCVLNDDQSLTKIENDEMCVNILKRLTVMRKLAEKTPSLHSALRKLETNPELARTDKNVRDLVRESAALMIVPEEAPLMTSADIPLSLLQPENSLAMEDFLFQRKNLPGALLIMKKGLQAVVPREASRAVLTGQVAYTVLDENGIRHFEPMHVFSALNLSQPSAHRFSMYSCPVLDNNDEDLETFNGYCNISNSQIITKYTNTGYRKYNGVLLDRENTRSRMNSLDYTPSYKRYHSPSLSSTRSRSTCSRSPSKVDDIVVATSDYTASADDEVSLKAGDIVEVLDTKASAGSKNTHIDTELDVQAELLDASAAKHKISVRPKKKHASKLVKRCITSNERWLVRVVEDVQEGELFTRQGYVPAHVLREKLPERDQTALAARRQAVVRELIETEEEFGRDMQQVVTQYMRPMDKAATPKPVFDNRELLFSNFKQICEFHNTALLEGIRYYAEEPRMLGRALLRMEREFDKHVAYCRDEPRAQQLLKQDSIVSKYFKVLAEKLGDDKGLTEHLKLPIQRINDYQLLLKELVKYSRRLGDDCTDLQKALELFLGVPTRATNNLFIDSIEGYRGNIYKLGRLLTHDWFTVDFGEKPENKYLFLFKARILICNVESIGDGRSVFVLKHIVKLPDTELKDLPETTKFELHKKDPPLVIFLKATKDSVKTAWLREIRQYASDLVALAEHAADDLQVLSPPREESPEQLEEKRKREPSEDNQIEERQEKKSRVEEVKEVAEVLVAEQSSQVSTTKRKASVESEVSSKVSKTEVTQVSSISEVQESYSAANEVTTDLESKSFATQVSEVESVASQSLVSQQSVVQASEITVSQVEVQQDFASSTSVLITSVEQSNKTETVKTEAEIKSNEQNSESSITQSLQEAKVDETTQLQESVSYSRQTSKTALEQSESVEKSATQTKVLENESERNIQQITTDKTKVKTDSKEESSKDTTGQSTTDSTSVKRKESVEKSSNNNKDTTSEKSDPNVLQETSKENHQNNTDTVNKKSVYEDSTTNKTKEIVHSINNESVEKTSETTRATTRKSIKSNKVEEVKVNGKSESSEVLIKDLEANSQRAEESSQKVISSAQTVSVEESSEKILENNQAVTTENKAEEEMSRYSRSSRLSGEYSSSSRKLSSGGRYESSSTYDSTGISSVGRRESGSRIESSRYESGGTLEGSAASRYESKYSTSSKIEGGSKYGIESSYESKEGSKYAIESSLDGDSKLNNIASKYGLGTNSETQISGRSSKYSVESNYDGNTDITSKRGSIASKYGIGSNSEVQVESRSSKYSTEANYDGSSVETTSKLESIASKYGLGSNETQIEGRSSKYSSEISYDGNAAETVSKIDSIASKYGRNSITDSVKTERRSTKTDIGTNFDGNINGDTKIELKYSSKNEEVSENKRSKKSALTNGSIIGEYESTKTISKSESDGKPIFTKTLEGQDIEPGENAVFEVAVEENPDEIQLTWLKDNKPFNDRLMDRVNMIEKNGTYRLQVMHCREDDSGTYTAIAENVKGNAHCTAHLDVHELTPEERKRKTALNAPYFLVALKDTEILLNTYLRFMVKVKGDPNPEVKFYRDGKEITATSGERISIVRTRADRGCYELVIADVCAEDAGLYSCTAMNIYGDVATEAKVTVVDDKNIFGELPPGGEGLLAKGEKASFTWKKDGEDFDPEERFKVLLGDDEDSLALVFQHVKPEDAGLYTCVAKTSTGNISCSAELTVQGAVNFLHREPQKPELVIEHKEAIVSCGGSAMLELVCKGYPKPSVVFKHDGKVIEADTRHKFLYEDDENMSLVIKNVTSGDAGEYHIIASNDLGEDTTTVNLVVKQAPKIKKKIENQTCMAGSTHMVKIEIEGTPSPEVSFFKDGVEIKSSERITIVKESEEIYKIIIKDAKLTDTGSYSIVAKNEINQCSDFWQWQVTSPPKITKKIGSDKVCDEKDSVTFEVQTEADPAPTVTWYKNKTEITESSAVKIKSSGSAHSLVITSAARADSGEYSCEIRNVHGSSSDSCLLNVRCAPQFTKRLQDTTAAEGDVNVEFTVDVDAFPTPDVKWYLGDVEITEKKSVYTRVDNGSSHKLVLKEVTAELSGQYTCKVSNDMGQDSCQATFTVNRKPRITKSLVDMSVDVGTTLKLEVEVEGCPEPRVKWYKDGKEVTTDARIKIERDTKRLENYHLTVTLVKEEDGGEYEVRAENEMGSVSSRSTVTVHTKEVHSRFRKESLVESELEEESKSKKQQLDDVMNDEVKKTAKKLKSEDIDEKSMANETDMKSKPVSLDELDKPSAAELGKSIPDQDVVEEKSFWDEIEEPKVQNVDDTAHQKTDRIAKKEKIETESGKQMSIVDETVDKSVSFDDITKAAPVKTQTSFTEPEKITEKTFWDDINEDEKPKSIKINKVDKPAQLKSQKSVTEPEPVEEKSIWDDLGEDKQPMSPKVDEVDKPTKLKSQKSVTEPESVEEKSVWDDLGKDKKPTSLKVDEVDKPSKLKSQKSVTEPETVEEKSFWDDINESEKPKSTHVNKIDKPEQLKSQQSITAPEVIKEKEKEAPKQPQINDVTDSAAKRTPIKEKAQPEFVKQNSVIDEMGSKSKMSFEEKDEPVSFKAQKSFTETEDIEQKSFWDDIAEDEMPKLVKTDKVETPSPGKAKKSNTEPEVSENKSICDENHNEQSKKPLIEETAKKQKGTKEVSEPEAVKAVEIDESLKSPKRKSVKKQSISDEPLSAESEGRVFETVTTFKSGDDGSIIVSKVSSSISHGAIITGPAETRTIHKMTSSAMYYDENDKCDKKIIKPNKPHTTSLEVEEIASHSYFLSELGNYTIPDYLRRGTYGIIEEPQTDSDAETNSKHGRQTGSRTISIKSVSEDEMSWQNDSLSREISIEDLSKSLFDIDDRKKFYSKDSYVRQSSFKEDYYTDEGEEESVILKEKSQKIYENDITEQLIHISKEFDENEFNDVSIKIDNIKNRIMEELVLGPTKNFGNITKDIAETTLERKKKQNVGLFSVDEEADGDVEELLRRSQRQRSILDDILNEEEEKAPPKLKESNMKDGHTFESLPLVYTVEATGTPKPTIRWSHDGQEVKPDGRVHITNEGDLYKLEIDAVDMKDAGKWQCEIVNDLGTQSLQAELKVSSESELRKPKFTAPLEATSVMQREPVTLKAVCTADPLPHVAWLLNGKELTPDATLITNAETKELEHGLKECIFTLHMPSGRHTDTGEYTIQAKNKYGVGECSARLDILLRPEVEPLKDVNTVPFEETTFVTNIRANPVAEVKWSKDGYVIQPSPKHEIIEDRETETFKLVVKTVGIEDTGLYTVSAKNEHGETTQQARLNVHTDKPSFIKPLQKQTVKDYEDCSLRVRCDGVPKPNVKWFLNCKEVTNDDRHVITTEVGGQVDSELEIKHFNASDAGRYKVVAFSVSGEAECQADISLAQIPPGFAHKLDRQKEVDEGEPLELRAKVDGSPIPNAKWFKDGVELSPADEHVKQTSLPDGTVKLSIDHVTPADCGAYKLIITNPNGEHTALCAVAVNPTPRKPSFSEELENVKVVVGQPVKLQARVMAFPAPEVKWFKDGVPIRPSQAVNFINQPGGIVGLSIDSCRPEDAGSYSLTVTNKLGDVASKANVEVGQKERKPAFIAELQPTKVIEGFPVKLEVKVIGHPQPTIKWTHNGKEIVPDGKRIRIVSQPDGTHTLLINEATPADAGTYAVIATNDKGETTSKADLTVANREDTSSPQERPQFIHGLREVTGEEGQPLSVSAPFTANPVPQVTWTKDGKPLTPNERILLTCDGKRVGLEINPLELPDAGVYSVKLVNPLGEDSTEGKLNVRKVFQPPRFTQKFTDLQQLPTFDAKFPARVTGVPSPDITWYKNNVPLKASDKYSIKRDGDACCLYVRDLVQEDAGQYKCVAKNKEGEDSCEAALEVVDKIGRKQKVEPPTFLKKIGDAEVFRGLSAKFTACATGTPEPDVEWFRNDEKIFPSDRIRIEQETTGLLRLTIGGVSPEDVGTYRCRIYNPHGEESCTAKLVYDTLEPQKDKKPISEQYSDFDKMKRTGVPMPLTDKPIISRMADRHLTLSWRPSIPHQPRFPVTYQVEMCEVPDGDWFTARTGLRSCVCDIRNLEPFRDYKFRVRVENKYGVSDPSPFAITHRAKLEPDPPKFIPYLEPGIDFRPETSPYFPKDFDIERPPHDGYAQAPKFLRQEYDSQYGIKGHNVNLFWFVYGYPKPKMQYYFNDEPIDIGGRYDWSYTRNGQATLFINKMLERDVGWYEAVATNEHGQARQRVRLELAEYPTFIRRPEETVVLQRRTARIEARVTGVPYPDIKWYKDWQPLAPSSRIKMQFIEPDTVILVINDAILKDEGLYSVSARNVAGSVSSSAMLHVEESEHEYSARIREYPPRIKPSTKPFGDYYDLGDELGRGVQGVVYHAAERQSGRNYAAKIMHGHSELKPFMKNELDIMNLLNDRHLIRLYDAYEHDHTLALVTELAAGGELVRDRLLRSQGYTEREVAGYIRQLLRGIKHMHDNSVAHLGLTIGELLLSHVGSDDLKICDFGLSRRIQLNKHAALDYGMPEYVAPEVANGEGVAFGADMWSVGIITYILLSGYSPFRGLNDRETLTKIREGRWEWHDEEWWSRFSKESRDFISKLLVLNWHDRMDVDTALSHPWLSYADKIYKDEYIITTDRLRNYYNLYREWMSNAQCRNWFRRRPLSGAFDHPSKMVYPPGTIYTPEGTPERDRPSHERQPNEWDLKFKQWEHPDWEVSATSESHYQNGPDTYLLQLRDTQFPVRLREYMKVACIRSPGYSLSIQDTYDPRTPIIRERRRFTDIMDEEIDDERRERINNYGAESYTIRRLRHELGTRLDSYAEAQAFMESKKDGQLPFFREIPQIQPIQEGDQAQLSCFAVGDPKPSVQWFKNDMVIAEGQRIKIIEDEEGRSTLKFEPAMHHDIGFYKVVARNKVGQTVARTRIVEATTPDAPDSPAATEASDTEILLRWKQPKYDGNSPVLCYSLQYREGDNVEWKTVAENIDHEFFVVRNLQPDTSYHFRLSSRNRIGWSEKGIPTELIKTKQSGAPKIEVTKAMHHLQQITESGQEIVLDEDRPKLDYSTEENPIEWNTTQNLAERYTFISELWRGKFSTVVKGLDKETDSIVVAKILEIRPETEVQVQREFNCIRKLRHERISNLVAAYQLPGAPVATLILEKLQGADVLTYLSSCHDYTEQMVATIITQVLDGLQYLHWRGYCHLDLQPDNVVMSTVRSIQVKLIDFGSAHRVTKLGTSVPQVGDLEYKSPEIINDEAAYPQTDIWSVGVLAYILLSGVSPFRGADDSETKQNISFVRYRFEHLYKEITQEATRFLMWVFKKVPLKRPTAEECHEHRWLAQSDFIQRKRERAVFLGNRLKEFADEYHEKKAREASQTDILASLGPSPRGLARSNSITDELLTNFSAR</sequence>
<dbReference type="Pfam" id="PF07679">
    <property type="entry name" value="I-set"/>
    <property type="match status" value="21"/>
</dbReference>
<feature type="region of interest" description="Disordered" evidence="9">
    <location>
        <begin position="1964"/>
        <end position="2000"/>
    </location>
</feature>
<feature type="domain" description="Ig-like" evidence="14">
    <location>
        <begin position="5087"/>
        <end position="5175"/>
    </location>
</feature>
<dbReference type="InterPro" id="IPR013098">
    <property type="entry name" value="Ig_I-set"/>
</dbReference>
<feature type="domain" description="Fibronectin type-III" evidence="15">
    <location>
        <begin position="5306"/>
        <end position="5406"/>
    </location>
</feature>
<feature type="compositionally biased region" description="Basic and acidic residues" evidence="9">
    <location>
        <begin position="1970"/>
        <end position="2000"/>
    </location>
</feature>
<dbReference type="GeneID" id="112050866"/>
<feature type="domain" description="Protein kinase" evidence="13">
    <location>
        <begin position="6373"/>
        <end position="6627"/>
    </location>
</feature>
<comment type="subcellular location">
    <subcellularLocation>
        <location evidence="1">Cytoplasm</location>
    </subcellularLocation>
</comment>
<dbReference type="Gene3D" id="1.20.900.10">
    <property type="entry name" value="Dbl homology (DH) domain"/>
    <property type="match status" value="1"/>
</dbReference>
<feature type="domain" description="Ig-like" evidence="14">
    <location>
        <begin position="4594"/>
        <end position="4685"/>
    </location>
</feature>
<feature type="domain" description="Ig-like" evidence="14">
    <location>
        <begin position="5541"/>
        <end position="5630"/>
    </location>
</feature>
<dbReference type="PROSITE" id="PS50003">
    <property type="entry name" value="PH_DOMAIN"/>
    <property type="match status" value="1"/>
</dbReference>
<dbReference type="InterPro" id="IPR001849">
    <property type="entry name" value="PH_domain"/>
</dbReference>
<dbReference type="CDD" id="cd00096">
    <property type="entry name" value="Ig"/>
    <property type="match status" value="1"/>
</dbReference>
<feature type="domain" description="Ig-like" evidence="14">
    <location>
        <begin position="4790"/>
        <end position="4879"/>
    </location>
</feature>
<feature type="region of interest" description="Disordered" evidence="9">
    <location>
        <begin position="3463"/>
        <end position="3560"/>
    </location>
</feature>
<comment type="similarity">
    <text evidence="2">Belongs to the protein kinase superfamily. CAMK Ser/Thr protein kinase family.</text>
</comment>
<evidence type="ECO:0000256" key="2">
    <source>
        <dbReference type="ARBA" id="ARBA00006692"/>
    </source>
</evidence>